<keyword evidence="4" id="KW-1003">Cell membrane</keyword>
<feature type="domain" description="Type II secretion system protein GspF" evidence="11">
    <location>
        <begin position="274"/>
        <end position="395"/>
    </location>
</feature>
<dbReference type="Proteomes" id="UP000433788">
    <property type="component" value="Unassembled WGS sequence"/>
</dbReference>
<comment type="subcellular location">
    <subcellularLocation>
        <location evidence="1 9">Cell inner membrane</location>
        <topology evidence="1 9">Multi-pass membrane protein</topology>
    </subcellularLocation>
</comment>
<organism evidence="12 13">
    <name type="scientific">Spiribacter salilacus</name>
    <dbReference type="NCBI Taxonomy" id="2664894"/>
    <lineage>
        <taxon>Bacteria</taxon>
        <taxon>Pseudomonadati</taxon>
        <taxon>Pseudomonadota</taxon>
        <taxon>Gammaproteobacteria</taxon>
        <taxon>Chromatiales</taxon>
        <taxon>Ectothiorhodospiraceae</taxon>
        <taxon>Spiribacter</taxon>
    </lineage>
</organism>
<keyword evidence="7 10" id="KW-1133">Transmembrane helix</keyword>
<dbReference type="Pfam" id="PF00482">
    <property type="entry name" value="T2SSF"/>
    <property type="match status" value="2"/>
</dbReference>
<dbReference type="PROSITE" id="PS00874">
    <property type="entry name" value="T2SP_F"/>
    <property type="match status" value="1"/>
</dbReference>
<dbReference type="GO" id="GO:0005886">
    <property type="term" value="C:plasma membrane"/>
    <property type="evidence" value="ECO:0007669"/>
    <property type="project" value="UniProtKB-SubCell"/>
</dbReference>
<feature type="transmembrane region" description="Helical" evidence="10">
    <location>
        <begin position="376"/>
        <end position="396"/>
    </location>
</feature>
<evidence type="ECO:0000256" key="1">
    <source>
        <dbReference type="ARBA" id="ARBA00004429"/>
    </source>
</evidence>
<dbReference type="PANTHER" id="PTHR30012:SF7">
    <property type="entry name" value="PROTEIN TRANSPORT PROTEIN HOFC HOMOLOG"/>
    <property type="match status" value="1"/>
</dbReference>
<dbReference type="Gene3D" id="1.20.81.30">
    <property type="entry name" value="Type II secretion system (T2SS), domain F"/>
    <property type="match status" value="2"/>
</dbReference>
<evidence type="ECO:0000256" key="5">
    <source>
        <dbReference type="ARBA" id="ARBA00022519"/>
    </source>
</evidence>
<keyword evidence="3 9" id="KW-0813">Transport</keyword>
<dbReference type="RefSeq" id="WP_153719727.1">
    <property type="nucleotide sequence ID" value="NZ_WJPP01000004.1"/>
</dbReference>
<comment type="similarity">
    <text evidence="2 9">Belongs to the GSP F family.</text>
</comment>
<sequence length="403" mass="43549">MRCYFLWYGIDQHGKLRYGLNWATDGHQLRAQLINARVIPYRQLRIPEAFGRFAKANAESGGSKQVPQMLRQLATLSNAAIPLVQALAIIRSTTQHRGLAQAMDEVIAQIASGQPLAVSLRAHPRLFDAITCNLIDAGEQASALEPLLSRVAHHAEQQALLRQKVSRAMRYPLLVLAVASAVSLALLLFVVPRFAEMFGDFGAELPMVTARVLSASEWLKSGGWQLGIGIGLCFMLSLRLGKHLPGLSLVIDKLKLRIPLFGAFQQRALIARLTRTLGLMLQAGMPLSEALPGAADATSNRYFLKITEQVQAQITGGQGLATALADTHAFPIHVTQMIAVGEETGALGEMLERVASQEEAAVEATVDSLGAMIEPLLMVFLGVVVGGLVLAMYLPVFQMGGVF</sequence>
<evidence type="ECO:0000313" key="13">
    <source>
        <dbReference type="Proteomes" id="UP000433788"/>
    </source>
</evidence>
<dbReference type="FunFam" id="1.20.81.30:FF:000001">
    <property type="entry name" value="Type II secretion system protein F"/>
    <property type="match status" value="2"/>
</dbReference>
<comment type="caution">
    <text evidence="12">The sequence shown here is derived from an EMBL/GenBank/DDBJ whole genome shotgun (WGS) entry which is preliminary data.</text>
</comment>
<dbReference type="PANTHER" id="PTHR30012">
    <property type="entry name" value="GENERAL SECRETION PATHWAY PROTEIN"/>
    <property type="match status" value="1"/>
</dbReference>
<evidence type="ECO:0000259" key="11">
    <source>
        <dbReference type="Pfam" id="PF00482"/>
    </source>
</evidence>
<gene>
    <name evidence="12" type="ORF">GH984_08205</name>
</gene>
<proteinExistence type="inferred from homology"/>
<name>A0A6N7QWI6_9GAMM</name>
<evidence type="ECO:0000256" key="3">
    <source>
        <dbReference type="ARBA" id="ARBA00022448"/>
    </source>
</evidence>
<dbReference type="AlphaFoldDB" id="A0A6N7QWI6"/>
<evidence type="ECO:0000256" key="10">
    <source>
        <dbReference type="SAM" id="Phobius"/>
    </source>
</evidence>
<keyword evidence="13" id="KW-1185">Reference proteome</keyword>
<keyword evidence="5" id="KW-0997">Cell inner membrane</keyword>
<dbReference type="InterPro" id="IPR003004">
    <property type="entry name" value="GspF/PilC"/>
</dbReference>
<feature type="transmembrane region" description="Helical" evidence="10">
    <location>
        <begin position="222"/>
        <end position="241"/>
    </location>
</feature>
<dbReference type="GO" id="GO:0015628">
    <property type="term" value="P:protein secretion by the type II secretion system"/>
    <property type="evidence" value="ECO:0007669"/>
    <property type="project" value="TreeGrafter"/>
</dbReference>
<evidence type="ECO:0000256" key="7">
    <source>
        <dbReference type="ARBA" id="ARBA00022989"/>
    </source>
</evidence>
<evidence type="ECO:0000313" key="12">
    <source>
        <dbReference type="EMBL" id="MRH78687.1"/>
    </source>
</evidence>
<dbReference type="InterPro" id="IPR001992">
    <property type="entry name" value="T2SS_GspF/T4SS_PilC_CS"/>
</dbReference>
<reference evidence="12 13" key="1">
    <citation type="submission" date="2019-11" db="EMBL/GenBank/DDBJ databases">
        <authorList>
            <person name="Zhang X.Y."/>
        </authorList>
    </citation>
    <scope>NUCLEOTIDE SEQUENCE [LARGE SCALE GENOMIC DNA]</scope>
    <source>
        <strain evidence="12 13">C176</strain>
    </source>
</reference>
<dbReference type="InterPro" id="IPR042094">
    <property type="entry name" value="T2SS_GspF_sf"/>
</dbReference>
<feature type="transmembrane region" description="Helical" evidence="10">
    <location>
        <begin position="171"/>
        <end position="191"/>
    </location>
</feature>
<keyword evidence="8 10" id="KW-0472">Membrane</keyword>
<keyword evidence="6 9" id="KW-0812">Transmembrane</keyword>
<evidence type="ECO:0000256" key="9">
    <source>
        <dbReference type="RuleBase" id="RU003923"/>
    </source>
</evidence>
<evidence type="ECO:0000256" key="4">
    <source>
        <dbReference type="ARBA" id="ARBA00022475"/>
    </source>
</evidence>
<accession>A0A6N7QWI6</accession>
<dbReference type="PRINTS" id="PR00812">
    <property type="entry name" value="BCTERIALGSPF"/>
</dbReference>
<feature type="domain" description="Type II secretion system protein GspF" evidence="11">
    <location>
        <begin position="70"/>
        <end position="192"/>
    </location>
</feature>
<evidence type="ECO:0000256" key="6">
    <source>
        <dbReference type="ARBA" id="ARBA00022692"/>
    </source>
</evidence>
<dbReference type="InterPro" id="IPR018076">
    <property type="entry name" value="T2SS_GspF_dom"/>
</dbReference>
<dbReference type="EMBL" id="WJPP01000004">
    <property type="protein sequence ID" value="MRH78687.1"/>
    <property type="molecule type" value="Genomic_DNA"/>
</dbReference>
<protein>
    <submittedName>
        <fullName evidence="12">Type II secretion system F family protein</fullName>
    </submittedName>
</protein>
<evidence type="ECO:0000256" key="2">
    <source>
        <dbReference type="ARBA" id="ARBA00005745"/>
    </source>
</evidence>
<evidence type="ECO:0000256" key="8">
    <source>
        <dbReference type="ARBA" id="ARBA00023136"/>
    </source>
</evidence>